<protein>
    <submittedName>
        <fullName evidence="3">Uncharacterized protein</fullName>
    </submittedName>
</protein>
<evidence type="ECO:0000256" key="1">
    <source>
        <dbReference type="SAM" id="MobiDB-lite"/>
    </source>
</evidence>
<feature type="region of interest" description="Disordered" evidence="1">
    <location>
        <begin position="328"/>
        <end position="380"/>
    </location>
</feature>
<reference evidence="3" key="1">
    <citation type="journal article" date="2024" name="Gigascience">
        <title>Chromosome-level genome of the poultry shaft louse Menopon gallinae provides insight into the host-switching and adaptive evolution of parasitic lice.</title>
        <authorList>
            <person name="Xu Y."/>
            <person name="Ma L."/>
            <person name="Liu S."/>
            <person name="Liang Y."/>
            <person name="Liu Q."/>
            <person name="He Z."/>
            <person name="Tian L."/>
            <person name="Duan Y."/>
            <person name="Cai W."/>
            <person name="Li H."/>
            <person name="Song F."/>
        </authorList>
    </citation>
    <scope>NUCLEOTIDE SEQUENCE</scope>
    <source>
        <strain evidence="3">Cailab_2023a</strain>
    </source>
</reference>
<name>A0AAW2HCA1_9NEOP</name>
<feature type="chain" id="PRO_5043710796" evidence="2">
    <location>
        <begin position="26"/>
        <end position="628"/>
    </location>
</feature>
<accession>A0AAW2HCA1</accession>
<comment type="caution">
    <text evidence="3">The sequence shown here is derived from an EMBL/GenBank/DDBJ whole genome shotgun (WGS) entry which is preliminary data.</text>
</comment>
<organism evidence="3">
    <name type="scientific">Menopon gallinae</name>
    <name type="common">poultry shaft louse</name>
    <dbReference type="NCBI Taxonomy" id="328185"/>
    <lineage>
        <taxon>Eukaryota</taxon>
        <taxon>Metazoa</taxon>
        <taxon>Ecdysozoa</taxon>
        <taxon>Arthropoda</taxon>
        <taxon>Hexapoda</taxon>
        <taxon>Insecta</taxon>
        <taxon>Pterygota</taxon>
        <taxon>Neoptera</taxon>
        <taxon>Paraneoptera</taxon>
        <taxon>Psocodea</taxon>
        <taxon>Troctomorpha</taxon>
        <taxon>Phthiraptera</taxon>
        <taxon>Amblycera</taxon>
        <taxon>Menoponidae</taxon>
        <taxon>Menopon</taxon>
    </lineage>
</organism>
<feature type="region of interest" description="Disordered" evidence="1">
    <location>
        <begin position="550"/>
        <end position="578"/>
    </location>
</feature>
<gene>
    <name evidence="3" type="ORF">PYX00_009670</name>
</gene>
<sequence>MSLSRKIMKLIIILLVAGLTGESLASGDATFADEKEPSRTRKGLYAKPKMVDNRNLFSPRMEYDEWTPLGRGDPLKNDPTYDYVPPVLERVHYWMEPSKRTPDPPVLNSGVLILGSSRTEPTHAIRVTTPKYHPAKEADSRLDTMSLLDPFLKLMDVSKFGLNLNPSTNNYYKPAVNQNRIHPVNYQRPPGPPHPFNGQRYQQPQALQRPPYTMLMPPPPPPPPTSSSVMTFATISTTTEVPRTQSYLTTTTTASQTTTTVVTTTAPTTKPEPNITTVYPTTVIANTENLYKPVAIGLPDENDAIRNDAESFDSVKKPVENKVKDYEYEYKNQQKRPPQEQYTVKSKDPHKHRPSYDDSKMTPPSKGVKYQSGSKWGADNRATTMRPVTTTRVTNILTTDPMFKHYKQPSEPIKGPFYLIIQGHSKVKTYGASKNPINGLLTSNEIREESDDRKNRYREFYEPQNKKRGKSLSLHDWSENHLRDEERKKKFGSVDTKTPAISELAMFDAEDGTLEDAFGKSEGGSSKKRYLVDDATSFETDAPSYRNRQLLSREEPDKPTVPTMITSNRPTTSGSAGPNLDIESFIALNDDYTPEDVVSLLLKEEGQGSGFGNFVVSLFGKSLNEEAR</sequence>
<dbReference type="EMBL" id="JARGDH010000005">
    <property type="protein sequence ID" value="KAL0267382.1"/>
    <property type="molecule type" value="Genomic_DNA"/>
</dbReference>
<evidence type="ECO:0000313" key="3">
    <source>
        <dbReference type="EMBL" id="KAL0267382.1"/>
    </source>
</evidence>
<keyword evidence="2" id="KW-0732">Signal</keyword>
<dbReference type="AlphaFoldDB" id="A0AAW2HCA1"/>
<evidence type="ECO:0000256" key="2">
    <source>
        <dbReference type="SAM" id="SignalP"/>
    </source>
</evidence>
<proteinExistence type="predicted"/>
<feature type="signal peptide" evidence="2">
    <location>
        <begin position="1"/>
        <end position="25"/>
    </location>
</feature>
<feature type="compositionally biased region" description="Polar residues" evidence="1">
    <location>
        <begin position="563"/>
        <end position="576"/>
    </location>
</feature>